<evidence type="ECO:0000313" key="4">
    <source>
        <dbReference type="Proteomes" id="UP000663854"/>
    </source>
</evidence>
<name>A0A815J320_9BILA</name>
<dbReference type="InterPro" id="IPR036259">
    <property type="entry name" value="MFS_trans_sf"/>
</dbReference>
<protein>
    <submittedName>
        <fullName evidence="2">Uncharacterized protein</fullName>
    </submittedName>
</protein>
<dbReference type="EMBL" id="CAJNOL010005927">
    <property type="protein sequence ID" value="CAF1611801.1"/>
    <property type="molecule type" value="Genomic_DNA"/>
</dbReference>
<dbReference type="EMBL" id="CAJNOH010004494">
    <property type="protein sequence ID" value="CAF1371367.1"/>
    <property type="molecule type" value="Genomic_DNA"/>
</dbReference>
<feature type="transmembrane region" description="Helical" evidence="1">
    <location>
        <begin position="15"/>
        <end position="37"/>
    </location>
</feature>
<feature type="transmembrane region" description="Helical" evidence="1">
    <location>
        <begin position="49"/>
        <end position="70"/>
    </location>
</feature>
<feature type="transmembrane region" description="Helical" evidence="1">
    <location>
        <begin position="76"/>
        <end position="97"/>
    </location>
</feature>
<keyword evidence="5" id="KW-1185">Reference proteome</keyword>
<dbReference type="SUPFAM" id="SSF103473">
    <property type="entry name" value="MFS general substrate transporter"/>
    <property type="match status" value="1"/>
</dbReference>
<dbReference type="Proteomes" id="UP000663870">
    <property type="component" value="Unassembled WGS sequence"/>
</dbReference>
<dbReference type="AlphaFoldDB" id="A0A815J320"/>
<evidence type="ECO:0000313" key="2">
    <source>
        <dbReference type="EMBL" id="CAF1371367.1"/>
    </source>
</evidence>
<reference evidence="2" key="1">
    <citation type="submission" date="2021-02" db="EMBL/GenBank/DDBJ databases">
        <authorList>
            <person name="Nowell W R."/>
        </authorList>
    </citation>
    <scope>NUCLEOTIDE SEQUENCE</scope>
</reference>
<keyword evidence="1" id="KW-1133">Transmembrane helix</keyword>
<organism evidence="2 4">
    <name type="scientific">Rotaria sordida</name>
    <dbReference type="NCBI Taxonomy" id="392033"/>
    <lineage>
        <taxon>Eukaryota</taxon>
        <taxon>Metazoa</taxon>
        <taxon>Spiralia</taxon>
        <taxon>Gnathifera</taxon>
        <taxon>Rotifera</taxon>
        <taxon>Eurotatoria</taxon>
        <taxon>Bdelloidea</taxon>
        <taxon>Philodinida</taxon>
        <taxon>Philodinidae</taxon>
        <taxon>Rotaria</taxon>
    </lineage>
</organism>
<evidence type="ECO:0000313" key="5">
    <source>
        <dbReference type="Proteomes" id="UP000663870"/>
    </source>
</evidence>
<keyword evidence="1" id="KW-0472">Membrane</keyword>
<sequence length="147" mass="16227">MFIFPHVMTYGNASFILLQIIYGFFVAGGISLRSVILKELIPGSVAKPLAWMYFSDGLFVVLGFCFSAYVDTITPMWAYNFAGGCFVAAVATMFLLLQRYLKAYHENLAKKANEKAAPKARNEPEDEANKVEAIELLNSQNGDANPA</sequence>
<accession>A0A815J320</accession>
<gene>
    <name evidence="3" type="ORF">JXQ802_LOCUS49477</name>
    <name evidence="2" type="ORF">PYM288_LOCUS33375</name>
</gene>
<evidence type="ECO:0000256" key="1">
    <source>
        <dbReference type="SAM" id="Phobius"/>
    </source>
</evidence>
<keyword evidence="1" id="KW-0812">Transmembrane</keyword>
<comment type="caution">
    <text evidence="2">The sequence shown here is derived from an EMBL/GenBank/DDBJ whole genome shotgun (WGS) entry which is preliminary data.</text>
</comment>
<dbReference type="Gene3D" id="1.20.1250.20">
    <property type="entry name" value="MFS general substrate transporter like domains"/>
    <property type="match status" value="1"/>
</dbReference>
<proteinExistence type="predicted"/>
<dbReference type="Proteomes" id="UP000663854">
    <property type="component" value="Unassembled WGS sequence"/>
</dbReference>
<evidence type="ECO:0000313" key="3">
    <source>
        <dbReference type="EMBL" id="CAF1611801.1"/>
    </source>
</evidence>